<dbReference type="Proteomes" id="UP001284601">
    <property type="component" value="Unassembled WGS sequence"/>
</dbReference>
<comment type="caution">
    <text evidence="1">The sequence shown here is derived from an EMBL/GenBank/DDBJ whole genome shotgun (WGS) entry which is preliminary data.</text>
</comment>
<sequence length="108" mass="11647">MADTSKVAKNLERFAQAIAAHDRENPTHTAFGIGMAHFDIERLGFEEGEEILPGITIQTDSGTSGNFRVLCDGQHDNELEEQEEDVVDAVATTTVGGGATSDLERRSV</sequence>
<organism evidence="1 2">
    <name type="scientific">Conexibacter stalactiti</name>
    <dbReference type="NCBI Taxonomy" id="1940611"/>
    <lineage>
        <taxon>Bacteria</taxon>
        <taxon>Bacillati</taxon>
        <taxon>Actinomycetota</taxon>
        <taxon>Thermoleophilia</taxon>
        <taxon>Solirubrobacterales</taxon>
        <taxon>Conexibacteraceae</taxon>
        <taxon>Conexibacter</taxon>
    </lineage>
</organism>
<keyword evidence="2" id="KW-1185">Reference proteome</keyword>
<evidence type="ECO:0000313" key="1">
    <source>
        <dbReference type="EMBL" id="MDW5594564.1"/>
    </source>
</evidence>
<evidence type="ECO:0000313" key="2">
    <source>
        <dbReference type="Proteomes" id="UP001284601"/>
    </source>
</evidence>
<dbReference type="EMBL" id="JAWSTH010000018">
    <property type="protein sequence ID" value="MDW5594564.1"/>
    <property type="molecule type" value="Genomic_DNA"/>
</dbReference>
<dbReference type="RefSeq" id="WP_318596835.1">
    <property type="nucleotide sequence ID" value="NZ_JAWSTH010000018.1"/>
</dbReference>
<protein>
    <submittedName>
        <fullName evidence="1">Uncharacterized protein</fullName>
    </submittedName>
</protein>
<gene>
    <name evidence="1" type="ORF">R7226_09465</name>
</gene>
<reference evidence="2" key="1">
    <citation type="submission" date="2023-07" db="EMBL/GenBank/DDBJ databases">
        <title>Conexibacter stalactiti sp. nov., isolated from stalactites in a lava cave and emended description of the genus Conexibacter.</title>
        <authorList>
            <person name="Lee S.D."/>
        </authorList>
    </citation>
    <scope>NUCLEOTIDE SEQUENCE [LARGE SCALE GENOMIC DNA]</scope>
    <source>
        <strain evidence="2">KCTC 39840</strain>
    </source>
</reference>
<name>A0ABU4HMQ5_9ACTN</name>
<accession>A0ABU4HMQ5</accession>
<proteinExistence type="predicted"/>